<sequence length="643" mass="70388">MKYYKSFILFSLFAWTFISCNTDDLERDIDALKDRVTNVEAQVQRLNDEMNMIRVLLDGNKTITDYSINGDTYTLTLSNGETLTLTPGATGGNYPSIEIGDNGNWVIGGVDTGWRAEAEDGEDATTTPQFKIGANAADGGKKYWYVSYDDGASWTVLENGLAEGTNSNSNPISGVTVNGDNFEITFGGQKYLIPIVKGLECIINVPESVTDGIWMVAGGGESSFTVKVNLAEGDLVRVNAPSEWKAKLSSYTTGTTEVTVTVTPPSTPSECIIVVEVTHGVNTATDQIKAKTTSDSYWAEYQAGFDIKIRDMVINKFTYPNAELVSMANISQFTRFETDKVYFLSTDVVPTVSTTVKKYLVLINDNPSKPAKITLGDAISFMLDYSEDTGEGFLCKDLIIDCTANTKYMFSFGAGENKNEGCAFDQFVMDGCTVKLGTGPLLAHFSNGNKATSIKNIVLESCRFILTGPASKIITLNNANPTFTNSTFLIKNNLIYTTSETEQVKLNLFVYANAYTNFVIERNSFINVIPDPSQAYVQTIPDDNSLLSKNIVWNSVAGTARCHWISSKKDEATSLEKANFEDNLVFDQSGVQWLYFRNSNGLPAGMTNGMKLLTESPLKSADFGTGTFVMTDTYNGKYGSDLK</sequence>
<organism evidence="3 4">
    <name type="scientific">Bacteroides xylanisolvens</name>
    <dbReference type="NCBI Taxonomy" id="371601"/>
    <lineage>
        <taxon>Bacteria</taxon>
        <taxon>Pseudomonadati</taxon>
        <taxon>Bacteroidota</taxon>
        <taxon>Bacteroidia</taxon>
        <taxon>Bacteroidales</taxon>
        <taxon>Bacteroidaceae</taxon>
        <taxon>Bacteroides</taxon>
    </lineage>
</organism>
<gene>
    <name evidence="3" type="ORF">K8V07_16730</name>
</gene>
<evidence type="ECO:0000259" key="2">
    <source>
        <dbReference type="Pfam" id="PF16378"/>
    </source>
</evidence>
<feature type="domain" description="DUF4988" evidence="2">
    <location>
        <begin position="27"/>
        <end position="159"/>
    </location>
</feature>
<reference evidence="3" key="2">
    <citation type="submission" date="2021-09" db="EMBL/GenBank/DDBJ databases">
        <authorList>
            <person name="Gilroy R."/>
        </authorList>
    </citation>
    <scope>NUCLEOTIDE SEQUENCE</scope>
    <source>
        <strain evidence="3">CHK154-13316</strain>
    </source>
</reference>
<protein>
    <recommendedName>
        <fullName evidence="2">DUF4988 domain-containing protein</fullName>
    </recommendedName>
</protein>
<evidence type="ECO:0000313" key="4">
    <source>
        <dbReference type="Proteomes" id="UP000747074"/>
    </source>
</evidence>
<dbReference type="InterPro" id="IPR032149">
    <property type="entry name" value="DUF4988"/>
</dbReference>
<feature type="coiled-coil region" evidence="1">
    <location>
        <begin position="22"/>
        <end position="56"/>
    </location>
</feature>
<dbReference type="EMBL" id="DYVL01000188">
    <property type="protein sequence ID" value="HJG13556.1"/>
    <property type="molecule type" value="Genomic_DNA"/>
</dbReference>
<keyword evidence="1" id="KW-0175">Coiled coil</keyword>
<dbReference type="SUPFAM" id="SSF50939">
    <property type="entry name" value="Sialidases"/>
    <property type="match status" value="1"/>
</dbReference>
<proteinExistence type="predicted"/>
<reference evidence="3" key="1">
    <citation type="journal article" date="2021" name="PeerJ">
        <title>Extensive microbial diversity within the chicken gut microbiome revealed by metagenomics and culture.</title>
        <authorList>
            <person name="Gilroy R."/>
            <person name="Ravi A."/>
            <person name="Getino M."/>
            <person name="Pursley I."/>
            <person name="Horton D.L."/>
            <person name="Alikhan N.F."/>
            <person name="Baker D."/>
            <person name="Gharbi K."/>
            <person name="Hall N."/>
            <person name="Watson M."/>
            <person name="Adriaenssens E.M."/>
            <person name="Foster-Nyarko E."/>
            <person name="Jarju S."/>
            <person name="Secka A."/>
            <person name="Antonio M."/>
            <person name="Oren A."/>
            <person name="Chaudhuri R.R."/>
            <person name="La Ragione R."/>
            <person name="Hildebrand F."/>
            <person name="Pallen M.J."/>
        </authorList>
    </citation>
    <scope>NUCLEOTIDE SEQUENCE</scope>
    <source>
        <strain evidence="3">CHK154-13316</strain>
    </source>
</reference>
<dbReference type="AlphaFoldDB" id="A0A921I9X6"/>
<comment type="caution">
    <text evidence="3">The sequence shown here is derived from an EMBL/GenBank/DDBJ whole genome shotgun (WGS) entry which is preliminary data.</text>
</comment>
<dbReference type="InterPro" id="IPR036278">
    <property type="entry name" value="Sialidase_sf"/>
</dbReference>
<evidence type="ECO:0000256" key="1">
    <source>
        <dbReference type="SAM" id="Coils"/>
    </source>
</evidence>
<dbReference type="PROSITE" id="PS51257">
    <property type="entry name" value="PROKAR_LIPOPROTEIN"/>
    <property type="match status" value="1"/>
</dbReference>
<name>A0A921I9X6_9BACE</name>
<accession>A0A921I9X6</accession>
<dbReference type="Pfam" id="PF16378">
    <property type="entry name" value="DUF4988"/>
    <property type="match status" value="1"/>
</dbReference>
<dbReference type="Proteomes" id="UP000747074">
    <property type="component" value="Unassembled WGS sequence"/>
</dbReference>
<evidence type="ECO:0000313" key="3">
    <source>
        <dbReference type="EMBL" id="HJG13556.1"/>
    </source>
</evidence>